<evidence type="ECO:0000313" key="13">
    <source>
        <dbReference type="Proteomes" id="UP000494206"/>
    </source>
</evidence>
<keyword evidence="13" id="KW-1185">Reference proteome</keyword>
<dbReference type="GO" id="GO:0005634">
    <property type="term" value="C:nucleus"/>
    <property type="evidence" value="ECO:0007669"/>
    <property type="project" value="TreeGrafter"/>
</dbReference>
<gene>
    <name evidence="12" type="ORF">CBOVIS_LOCUS9397</name>
</gene>
<feature type="region of interest" description="Disordered" evidence="10">
    <location>
        <begin position="377"/>
        <end position="400"/>
    </location>
</feature>
<comment type="subcellular location">
    <subcellularLocation>
        <location evidence="3">Cytoplasm</location>
    </subcellularLocation>
    <subcellularLocation>
        <location evidence="2">Lysosome</location>
    </subcellularLocation>
    <subcellularLocation>
        <location evidence="1">Membrane</location>
    </subcellularLocation>
</comment>
<evidence type="ECO:0000256" key="3">
    <source>
        <dbReference type="ARBA" id="ARBA00004496"/>
    </source>
</evidence>
<dbReference type="Proteomes" id="UP000494206">
    <property type="component" value="Unassembled WGS sequence"/>
</dbReference>
<evidence type="ECO:0000256" key="10">
    <source>
        <dbReference type="SAM" id="MobiDB-lite"/>
    </source>
</evidence>
<evidence type="ECO:0000256" key="1">
    <source>
        <dbReference type="ARBA" id="ARBA00004370"/>
    </source>
</evidence>
<dbReference type="Pfam" id="PF07534">
    <property type="entry name" value="TLD"/>
    <property type="match status" value="1"/>
</dbReference>
<organism evidence="12 13">
    <name type="scientific">Caenorhabditis bovis</name>
    <dbReference type="NCBI Taxonomy" id="2654633"/>
    <lineage>
        <taxon>Eukaryota</taxon>
        <taxon>Metazoa</taxon>
        <taxon>Ecdysozoa</taxon>
        <taxon>Nematoda</taxon>
        <taxon>Chromadorea</taxon>
        <taxon>Rhabditida</taxon>
        <taxon>Rhabditina</taxon>
        <taxon>Rhabditomorpha</taxon>
        <taxon>Rhabditoidea</taxon>
        <taxon>Rhabditidae</taxon>
        <taxon>Peloderinae</taxon>
        <taxon>Caenorhabditis</taxon>
    </lineage>
</organism>
<evidence type="ECO:0000256" key="9">
    <source>
        <dbReference type="ARBA" id="ARBA00042134"/>
    </source>
</evidence>
<dbReference type="PANTHER" id="PTHR23354:SF131">
    <property type="entry name" value="MTOR-ASSOCIATED PROTEIN MEAK7"/>
    <property type="match status" value="1"/>
</dbReference>
<dbReference type="OrthoDB" id="289228at2759"/>
<name>A0A8S1F4K4_9PELO</name>
<feature type="domain" description="TLDc" evidence="11">
    <location>
        <begin position="177"/>
        <end position="343"/>
    </location>
</feature>
<dbReference type="GO" id="GO:0006979">
    <property type="term" value="P:response to oxidative stress"/>
    <property type="evidence" value="ECO:0007669"/>
    <property type="project" value="TreeGrafter"/>
</dbReference>
<comment type="caution">
    <text evidence="12">The sequence shown here is derived from an EMBL/GenBank/DDBJ whole genome shotgun (WGS) entry which is preliminary data.</text>
</comment>
<dbReference type="EMBL" id="CADEPM010000006">
    <property type="protein sequence ID" value="CAB3407471.1"/>
    <property type="molecule type" value="Genomic_DNA"/>
</dbReference>
<evidence type="ECO:0000256" key="5">
    <source>
        <dbReference type="ARBA" id="ARBA00023136"/>
    </source>
</evidence>
<protein>
    <recommendedName>
        <fullName evidence="7">MTOR-associated protein MEAK7</fullName>
    </recommendedName>
    <alternativeName>
        <fullName evidence="9">TBC/LysM-associated domain-containing protein 1</fullName>
    </alternativeName>
    <alternativeName>
        <fullName evidence="8">TLD domain-containing protein 1</fullName>
    </alternativeName>
</protein>
<dbReference type="PROSITE" id="PS51886">
    <property type="entry name" value="TLDC"/>
    <property type="match status" value="1"/>
</dbReference>
<keyword evidence="4" id="KW-0963">Cytoplasm</keyword>
<evidence type="ECO:0000256" key="7">
    <source>
        <dbReference type="ARBA" id="ARBA00039594"/>
    </source>
</evidence>
<sequence length="400" mass="45200">MGAQNGKQVRNFENLSQSDARRVEETFKNHGAQKGKLDLHHFQRAFPSLGAFSELLFERISDEHDRIHCADLLQVCNDAYGSYDEQAQNLIKVFGDEFAQIARRVADFYCAAHHLASSESSKLAEHFEHTNRYPLDRLDKYLVAAPLFAKLSKCAFSRILAVDEPPRILPKLAGETRLMSKADLMVLNAQMMMDQQNRWQLLFASALMGSSFAQMVKRINREGPCIVVIQSKSDHVFGFYASDGFQSGPLYHGNETCFLFELDRHIRIFNSTGRVDKYAYLNFQQQSMPNGMGIGGAGDVWPLFIREDYGTGICQNGSVAFDACFVAKEKEFAIKNMEVWRIGEKPVIIGADGEVVKSEKSIIDKDPEARAILEMSGKKMHSEAYREPAPLLDDEDEFQK</sequence>
<dbReference type="GO" id="GO:0005764">
    <property type="term" value="C:lysosome"/>
    <property type="evidence" value="ECO:0007669"/>
    <property type="project" value="UniProtKB-SubCell"/>
</dbReference>
<evidence type="ECO:0000256" key="2">
    <source>
        <dbReference type="ARBA" id="ARBA00004371"/>
    </source>
</evidence>
<keyword evidence="6" id="KW-0458">Lysosome</keyword>
<feature type="compositionally biased region" description="Basic and acidic residues" evidence="10">
    <location>
        <begin position="377"/>
        <end position="386"/>
    </location>
</feature>
<evidence type="ECO:0000256" key="4">
    <source>
        <dbReference type="ARBA" id="ARBA00022490"/>
    </source>
</evidence>
<proteinExistence type="predicted"/>
<keyword evidence="5" id="KW-0472">Membrane</keyword>
<reference evidence="12 13" key="1">
    <citation type="submission" date="2020-04" db="EMBL/GenBank/DDBJ databases">
        <authorList>
            <person name="Laetsch R D."/>
            <person name="Stevens L."/>
            <person name="Kumar S."/>
            <person name="Blaxter L. M."/>
        </authorList>
    </citation>
    <scope>NUCLEOTIDE SEQUENCE [LARGE SCALE GENOMIC DNA]</scope>
</reference>
<evidence type="ECO:0000313" key="12">
    <source>
        <dbReference type="EMBL" id="CAB3407471.1"/>
    </source>
</evidence>
<evidence type="ECO:0000259" key="11">
    <source>
        <dbReference type="PROSITE" id="PS51886"/>
    </source>
</evidence>
<dbReference type="PANTHER" id="PTHR23354">
    <property type="entry name" value="NUCLEOLAR PROTEIN 7/ESTROGEN RECEPTOR COACTIVATOR-RELATED"/>
    <property type="match status" value="1"/>
</dbReference>
<dbReference type="GO" id="GO:0016020">
    <property type="term" value="C:membrane"/>
    <property type="evidence" value="ECO:0007669"/>
    <property type="project" value="UniProtKB-SubCell"/>
</dbReference>
<dbReference type="InterPro" id="IPR006571">
    <property type="entry name" value="TLDc_dom"/>
</dbReference>
<dbReference type="AlphaFoldDB" id="A0A8S1F4K4"/>
<evidence type="ECO:0000256" key="8">
    <source>
        <dbReference type="ARBA" id="ARBA00041780"/>
    </source>
</evidence>
<evidence type="ECO:0000256" key="6">
    <source>
        <dbReference type="ARBA" id="ARBA00023228"/>
    </source>
</evidence>
<accession>A0A8S1F4K4</accession>
<dbReference type="SMART" id="SM00584">
    <property type="entry name" value="TLDc"/>
    <property type="match status" value="1"/>
</dbReference>